<dbReference type="VEuPathDB" id="FungiDB:PSTT_06395"/>
<feature type="compositionally biased region" description="Basic and acidic residues" evidence="4">
    <location>
        <begin position="720"/>
        <end position="731"/>
    </location>
</feature>
<dbReference type="PANTHER" id="PTHR13430:SF4">
    <property type="entry name" value="AUTOPHAGY-RELATED PROTEIN 13"/>
    <property type="match status" value="1"/>
</dbReference>
<organism evidence="6 7">
    <name type="scientific">Puccinia striiformis</name>
    <dbReference type="NCBI Taxonomy" id="27350"/>
    <lineage>
        <taxon>Eukaryota</taxon>
        <taxon>Fungi</taxon>
        <taxon>Dikarya</taxon>
        <taxon>Basidiomycota</taxon>
        <taxon>Pucciniomycotina</taxon>
        <taxon>Pucciniomycetes</taxon>
        <taxon>Pucciniales</taxon>
        <taxon>Pucciniaceae</taxon>
        <taxon>Puccinia</taxon>
    </lineage>
</organism>
<evidence type="ECO:0000256" key="4">
    <source>
        <dbReference type="SAM" id="MobiDB-lite"/>
    </source>
</evidence>
<feature type="region of interest" description="Disordered" evidence="4">
    <location>
        <begin position="886"/>
        <end position="928"/>
    </location>
</feature>
<evidence type="ECO:0000313" key="6">
    <source>
        <dbReference type="EMBL" id="POW00168.1"/>
    </source>
</evidence>
<feature type="compositionally biased region" description="Low complexity" evidence="4">
    <location>
        <begin position="615"/>
        <end position="626"/>
    </location>
</feature>
<dbReference type="OrthoDB" id="70161at2759"/>
<reference evidence="7" key="3">
    <citation type="journal article" date="2018" name="Mol. Plant Microbe Interact.">
        <title>Genome sequence resources for the wheat stripe rust pathogen (Puccinia striiformis f. sp. tritici) and the barley stripe rust pathogen (Puccinia striiformis f. sp. hordei).</title>
        <authorList>
            <person name="Xia C."/>
            <person name="Wang M."/>
            <person name="Yin C."/>
            <person name="Cornejo O.E."/>
            <person name="Hulbert S.H."/>
            <person name="Chen X."/>
        </authorList>
    </citation>
    <scope>NUCLEOTIDE SEQUENCE [LARGE SCALE GENOMIC DNA]</scope>
    <source>
        <strain evidence="7">93TX-2</strain>
    </source>
</reference>
<dbReference type="GO" id="GO:0034497">
    <property type="term" value="P:protein localization to phagophore assembly site"/>
    <property type="evidence" value="ECO:0007669"/>
    <property type="project" value="TreeGrafter"/>
</dbReference>
<evidence type="ECO:0000256" key="3">
    <source>
        <dbReference type="RuleBase" id="RU361214"/>
    </source>
</evidence>
<evidence type="ECO:0000259" key="5">
    <source>
        <dbReference type="Pfam" id="PF10033"/>
    </source>
</evidence>
<feature type="compositionally biased region" description="Pro residues" evidence="4">
    <location>
        <begin position="687"/>
        <end position="699"/>
    </location>
</feature>
<feature type="compositionally biased region" description="Polar residues" evidence="4">
    <location>
        <begin position="886"/>
        <end position="898"/>
    </location>
</feature>
<dbReference type="GO" id="GO:0000407">
    <property type="term" value="C:phagophore assembly site"/>
    <property type="evidence" value="ECO:0007669"/>
    <property type="project" value="TreeGrafter"/>
</dbReference>
<dbReference type="InterPro" id="IPR040182">
    <property type="entry name" value="ATG13"/>
</dbReference>
<dbReference type="GO" id="GO:1990316">
    <property type="term" value="C:Atg1/ULK1 kinase complex"/>
    <property type="evidence" value="ECO:0007669"/>
    <property type="project" value="InterPro"/>
</dbReference>
<feature type="region of interest" description="Disordered" evidence="4">
    <location>
        <begin position="344"/>
        <end position="416"/>
    </location>
</feature>
<dbReference type="EMBL" id="PKSM01000257">
    <property type="protein sequence ID" value="POW00168.1"/>
    <property type="molecule type" value="Genomic_DNA"/>
</dbReference>
<reference evidence="7" key="2">
    <citation type="journal article" date="2018" name="BMC Genomics">
        <title>Genomic insights into host adaptation between the wheat stripe rust pathogen (Puccinia striiformis f. sp. tritici) and the barley stripe rust pathogen (Puccinia striiformis f. sp. hordei).</title>
        <authorList>
            <person name="Xia C."/>
            <person name="Wang M."/>
            <person name="Yin C."/>
            <person name="Cornejo O.E."/>
            <person name="Hulbert S.H."/>
            <person name="Chen X."/>
        </authorList>
    </citation>
    <scope>NUCLEOTIDE SEQUENCE [LARGE SCALE GENOMIC DNA]</scope>
    <source>
        <strain evidence="7">93TX-2</strain>
    </source>
</reference>
<feature type="compositionally biased region" description="Low complexity" evidence="4">
    <location>
        <begin position="508"/>
        <end position="539"/>
    </location>
</feature>
<dbReference type="GO" id="GO:0034727">
    <property type="term" value="P:piecemeal microautophagy of the nucleus"/>
    <property type="evidence" value="ECO:0007669"/>
    <property type="project" value="TreeGrafter"/>
</dbReference>
<reference evidence="6 7" key="1">
    <citation type="submission" date="2017-12" db="EMBL/GenBank/DDBJ databases">
        <title>Gene loss provides genomic basis for host adaptation in cereal stripe rust fungi.</title>
        <authorList>
            <person name="Xia C."/>
        </authorList>
    </citation>
    <scope>NUCLEOTIDE SEQUENCE [LARGE SCALE GENOMIC DNA]</scope>
    <source>
        <strain evidence="6 7">93TX-2</strain>
    </source>
</reference>
<keyword evidence="2 3" id="KW-0072">Autophagy</keyword>
<dbReference type="InterPro" id="IPR018731">
    <property type="entry name" value="Atg13_N"/>
</dbReference>
<feature type="compositionally biased region" description="Low complexity" evidence="4">
    <location>
        <begin position="785"/>
        <end position="798"/>
    </location>
</feature>
<feature type="region of interest" description="Disordered" evidence="4">
    <location>
        <begin position="607"/>
        <end position="626"/>
    </location>
</feature>
<feature type="compositionally biased region" description="Polar residues" evidence="4">
    <location>
        <begin position="799"/>
        <end position="834"/>
    </location>
</feature>
<feature type="compositionally biased region" description="Low complexity" evidence="4">
    <location>
        <begin position="563"/>
        <end position="575"/>
    </location>
</feature>
<feature type="domain" description="Autophagy-related protein 13 N-terminal" evidence="5">
    <location>
        <begin position="25"/>
        <end position="293"/>
    </location>
</feature>
<protein>
    <recommendedName>
        <fullName evidence="3">Autophagy-related protein 13</fullName>
    </recommendedName>
</protein>
<dbReference type="PANTHER" id="PTHR13430">
    <property type="match status" value="1"/>
</dbReference>
<evidence type="ECO:0000313" key="7">
    <source>
        <dbReference type="Proteomes" id="UP000238274"/>
    </source>
</evidence>
<sequence length="962" mass="105969">MECIRMQRTTVNQQNNKPSKTDQLIHRIYCKSTQLIIQARTELKPATRTTEQNRIDKWFNIELPDPEYFKEELKTWKAISASGNNPNPSGSNSLLPIPVLIFETILDTQALPPNSFITLTDSQAREHSIDHRIHQPNHPNNLHHQPVEPNRPQIHKNIVIERWSVSLLGPIPPHASSLEPPTVYRHCIIHFRALYSHLRTLPASSLFQRLKKRTYPEHGILKIGCRISTTSPYLLDNQPNPTDYPRDEIGIYQDLSNSQTHARDSISTYEYPSIQTPLGSIKTRVTYRNQIEFRIGDRERMLSSRFRHEDRLERPLKATSTSDNQGAGWMFNYRAACSKFTKAGLSVPNPTTNDHPTTRPHPQHSPKTDHQPNSVSPSPNLRPELYPSENRPPLSYGSLSSRHHSTYKPLKSNLSDGLFTPVEPPATYSDSLSADILAATESSPFASAATRSSQSGNGNGNSSALTAKLAAHRQSLPPVLSNALPIPPSSLNRSNSTSTTAGAGGSSKMGASNTGASSRQFSVLSSSPLSGPSSSIRISSGRANSYQATSSVATHLFPGMSPTTTGVSSGSSYSPIHNAPLSPIPIDPSSSTQQRVMIPGQPMVRRYSSSRHSRSFGQASSSGGASLITADSAGSLSRRALLNSSSGGFDELLILNHRKSLSFEDKHRNDINSFLKLIDSSQTIPHDPNPNPSQPPPSPSQQDQQQQASRPAHHSRYQRRTRESVNNKNEEIIEGDVSVDHPATTIEEEEEDDDDDENLSRLMKEKVDLTLKKLAGSVAIPFDPPSTSSVSIPSSTGSLNRPTPSSTEPNNNTYPMPNSSQNYRDLSGTSSHHGSVNRKGKGRLSDGHSSPGRLVTNLQGLVEEEDEAEDDDQIRQTTGLFIASPTLQEQQQLPSSISLDHHHRSSAIRNPELSPDENVNVGKDQLPSHLPDLLHLRRQDGERDVEDHHPEGDGMDLIRIEF</sequence>
<dbReference type="InterPro" id="IPR036570">
    <property type="entry name" value="HORMA_dom_sf"/>
</dbReference>
<dbReference type="VEuPathDB" id="FungiDB:PSHT_13218"/>
<comment type="caution">
    <text evidence="6">The sequence shown here is derived from an EMBL/GenBank/DDBJ whole genome shotgun (WGS) entry which is preliminary data.</text>
</comment>
<dbReference type="AlphaFoldDB" id="A0A2S4USG2"/>
<feature type="compositionally biased region" description="Acidic residues" evidence="4">
    <location>
        <begin position="746"/>
        <end position="757"/>
    </location>
</feature>
<comment type="similarity">
    <text evidence="1 3">Belongs to the ATG13 family. Fungi subfamily.</text>
</comment>
<gene>
    <name evidence="6" type="ORF">PSHT_13218</name>
</gene>
<feature type="region of interest" description="Disordered" evidence="4">
    <location>
        <begin position="479"/>
        <end position="539"/>
    </location>
</feature>
<dbReference type="Pfam" id="PF10033">
    <property type="entry name" value="ATG13"/>
    <property type="match status" value="1"/>
</dbReference>
<keyword evidence="7" id="KW-1185">Reference proteome</keyword>
<evidence type="ECO:0000256" key="2">
    <source>
        <dbReference type="ARBA" id="ARBA00023006"/>
    </source>
</evidence>
<dbReference type="Gene3D" id="3.30.900.10">
    <property type="entry name" value="HORMA domain"/>
    <property type="match status" value="1"/>
</dbReference>
<evidence type="ECO:0000256" key="1">
    <source>
        <dbReference type="ARBA" id="ARBA00005246"/>
    </source>
</evidence>
<dbReference type="Proteomes" id="UP000238274">
    <property type="component" value="Unassembled WGS sequence"/>
</dbReference>
<feature type="region of interest" description="Disordered" evidence="4">
    <location>
        <begin position="681"/>
        <end position="758"/>
    </location>
</feature>
<dbReference type="GO" id="GO:0000423">
    <property type="term" value="P:mitophagy"/>
    <property type="evidence" value="ECO:0007669"/>
    <property type="project" value="TreeGrafter"/>
</dbReference>
<name>A0A2S4USG2_9BASI</name>
<feature type="region of interest" description="Disordered" evidence="4">
    <location>
        <begin position="563"/>
        <end position="594"/>
    </location>
</feature>
<feature type="compositionally biased region" description="Low complexity" evidence="4">
    <location>
        <begin position="489"/>
        <end position="501"/>
    </location>
</feature>
<dbReference type="GO" id="GO:0005829">
    <property type="term" value="C:cytosol"/>
    <property type="evidence" value="ECO:0007669"/>
    <property type="project" value="TreeGrafter"/>
</dbReference>
<accession>A0A2S4USG2</accession>
<proteinExistence type="inferred from homology"/>
<feature type="region of interest" description="Disordered" evidence="4">
    <location>
        <begin position="778"/>
        <end position="854"/>
    </location>
</feature>